<dbReference type="EMBL" id="RBKU01000001">
    <property type="protein sequence ID" value="RKR85577.1"/>
    <property type="molecule type" value="Genomic_DNA"/>
</dbReference>
<protein>
    <submittedName>
        <fullName evidence="2">Uncharacterized protein</fullName>
    </submittedName>
</protein>
<evidence type="ECO:0000313" key="3">
    <source>
        <dbReference type="Proteomes" id="UP000268007"/>
    </source>
</evidence>
<feature type="region of interest" description="Disordered" evidence="1">
    <location>
        <begin position="1"/>
        <end position="32"/>
    </location>
</feature>
<keyword evidence="3" id="KW-1185">Reference proteome</keyword>
<gene>
    <name evidence="2" type="ORF">BDD43_5848</name>
</gene>
<evidence type="ECO:0000256" key="1">
    <source>
        <dbReference type="SAM" id="MobiDB-lite"/>
    </source>
</evidence>
<evidence type="ECO:0000313" key="2">
    <source>
        <dbReference type="EMBL" id="RKR85577.1"/>
    </source>
</evidence>
<sequence length="32" mass="3680">MFEKDFIANKQPIGRAKDLGDMQGIRKSRSNK</sequence>
<comment type="caution">
    <text evidence="2">The sequence shown here is derived from an EMBL/GenBank/DDBJ whole genome shotgun (WGS) entry which is preliminary data.</text>
</comment>
<dbReference type="Proteomes" id="UP000268007">
    <property type="component" value="Unassembled WGS sequence"/>
</dbReference>
<reference evidence="2 3" key="1">
    <citation type="submission" date="2018-10" db="EMBL/GenBank/DDBJ databases">
        <title>Genomic Encyclopedia of Archaeal and Bacterial Type Strains, Phase II (KMG-II): from individual species to whole genera.</title>
        <authorList>
            <person name="Goeker M."/>
        </authorList>
    </citation>
    <scope>NUCLEOTIDE SEQUENCE [LARGE SCALE GENOMIC DNA]</scope>
    <source>
        <strain evidence="2 3">DSM 18602</strain>
    </source>
</reference>
<accession>A0A495J9I9</accession>
<name>A0A495J9I9_9SPHI</name>
<dbReference type="AlphaFoldDB" id="A0A495J9I9"/>
<proteinExistence type="predicted"/>
<organism evidence="2 3">
    <name type="scientific">Mucilaginibacter gracilis</name>
    <dbReference type="NCBI Taxonomy" id="423350"/>
    <lineage>
        <taxon>Bacteria</taxon>
        <taxon>Pseudomonadati</taxon>
        <taxon>Bacteroidota</taxon>
        <taxon>Sphingobacteriia</taxon>
        <taxon>Sphingobacteriales</taxon>
        <taxon>Sphingobacteriaceae</taxon>
        <taxon>Mucilaginibacter</taxon>
    </lineage>
</organism>